<keyword evidence="8" id="KW-0067">ATP-binding</keyword>
<dbReference type="PROSITE" id="PS00794">
    <property type="entry name" value="HPPK"/>
    <property type="match status" value="1"/>
</dbReference>
<evidence type="ECO:0000256" key="8">
    <source>
        <dbReference type="ARBA" id="ARBA00022840"/>
    </source>
</evidence>
<comment type="similarity">
    <text evidence="2">Belongs to the HPPK family.</text>
</comment>
<accession>A0ABV7F929</accession>
<name>A0ABV7F929_9BURK</name>
<keyword evidence="15" id="KW-1185">Reference proteome</keyword>
<dbReference type="GO" id="GO:0003848">
    <property type="term" value="F:2-amino-4-hydroxy-6-hydroxymethyldihydropteridine diphosphokinase activity"/>
    <property type="evidence" value="ECO:0007669"/>
    <property type="project" value="UniProtKB-EC"/>
</dbReference>
<evidence type="ECO:0000313" key="14">
    <source>
        <dbReference type="EMBL" id="MFC3110262.1"/>
    </source>
</evidence>
<protein>
    <recommendedName>
        <fullName evidence="4">2-amino-4-hydroxy-6-hydroxymethyldihydropteridine pyrophosphokinase</fullName>
        <ecNumber evidence="3">2.7.6.3</ecNumber>
    </recommendedName>
    <alternativeName>
        <fullName evidence="11">6-hydroxymethyl-7,8-dihydropterin pyrophosphokinase</fullName>
    </alternativeName>
    <alternativeName>
        <fullName evidence="12">7,8-dihydro-6-hydroxymethylpterin-pyrophosphokinase</fullName>
    </alternativeName>
</protein>
<dbReference type="CDD" id="cd00483">
    <property type="entry name" value="HPPK"/>
    <property type="match status" value="1"/>
</dbReference>
<keyword evidence="5 14" id="KW-0808">Transferase</keyword>
<comment type="pathway">
    <text evidence="1">Cofactor biosynthesis; tetrahydrofolate biosynthesis; 2-amino-4-hydroxy-6-hydroxymethyl-7,8-dihydropteridine diphosphate from 7,8-dihydroneopterin triphosphate: step 4/4.</text>
</comment>
<evidence type="ECO:0000256" key="12">
    <source>
        <dbReference type="ARBA" id="ARBA00033413"/>
    </source>
</evidence>
<keyword evidence="7" id="KW-0418">Kinase</keyword>
<evidence type="ECO:0000256" key="6">
    <source>
        <dbReference type="ARBA" id="ARBA00022741"/>
    </source>
</evidence>
<dbReference type="NCBIfam" id="TIGR01498">
    <property type="entry name" value="folK"/>
    <property type="match status" value="1"/>
</dbReference>
<evidence type="ECO:0000256" key="2">
    <source>
        <dbReference type="ARBA" id="ARBA00005810"/>
    </source>
</evidence>
<dbReference type="RefSeq" id="WP_390326789.1">
    <property type="nucleotide sequence ID" value="NZ_JBHRTP010000072.1"/>
</dbReference>
<evidence type="ECO:0000256" key="9">
    <source>
        <dbReference type="ARBA" id="ARBA00022909"/>
    </source>
</evidence>
<dbReference type="Pfam" id="PF01288">
    <property type="entry name" value="HPPK"/>
    <property type="match status" value="1"/>
</dbReference>
<evidence type="ECO:0000313" key="15">
    <source>
        <dbReference type="Proteomes" id="UP001595530"/>
    </source>
</evidence>
<comment type="caution">
    <text evidence="14">The sequence shown here is derived from an EMBL/GenBank/DDBJ whole genome shotgun (WGS) entry which is preliminary data.</text>
</comment>
<evidence type="ECO:0000256" key="10">
    <source>
        <dbReference type="ARBA" id="ARBA00029409"/>
    </source>
</evidence>
<dbReference type="Gene3D" id="3.30.70.560">
    <property type="entry name" value="7,8-Dihydro-6-hydroxymethylpterin-pyrophosphokinase HPPK"/>
    <property type="match status" value="1"/>
</dbReference>
<reference evidence="15" key="1">
    <citation type="journal article" date="2019" name="Int. J. Syst. Evol. Microbiol.">
        <title>The Global Catalogue of Microorganisms (GCM) 10K type strain sequencing project: providing services to taxonomists for standard genome sequencing and annotation.</title>
        <authorList>
            <consortium name="The Broad Institute Genomics Platform"/>
            <consortium name="The Broad Institute Genome Sequencing Center for Infectious Disease"/>
            <person name="Wu L."/>
            <person name="Ma J."/>
        </authorList>
    </citation>
    <scope>NUCLEOTIDE SEQUENCE [LARGE SCALE GENOMIC DNA]</scope>
    <source>
        <strain evidence="15">KCTC 42986</strain>
    </source>
</reference>
<evidence type="ECO:0000256" key="5">
    <source>
        <dbReference type="ARBA" id="ARBA00022679"/>
    </source>
</evidence>
<comment type="function">
    <text evidence="10">Catalyzes the transfer of pyrophosphate from adenosine triphosphate (ATP) to 6-hydroxymethyl-7,8-dihydropterin, an enzymatic step in folate biosynthesis pathway.</text>
</comment>
<dbReference type="PANTHER" id="PTHR43071:SF1">
    <property type="entry name" value="2-AMINO-4-HYDROXY-6-HYDROXYMETHYLDIHYDROPTERIDINE PYROPHOSPHOKINASE"/>
    <property type="match status" value="1"/>
</dbReference>
<dbReference type="SUPFAM" id="SSF55083">
    <property type="entry name" value="6-hydroxymethyl-7,8-dihydropterin pyrophosphokinase, HPPK"/>
    <property type="match status" value="1"/>
</dbReference>
<sequence length="166" mass="17839">MVFDPTTAVTAYIGLGANLGDAALQVRRAIAALAQLPDTSVTAQSSLFRSAPIDAGGDDYVNAVVQLTTRLTAAELLQRLQALELTFGRERPYRNAPRTLDLDILLYGQQQIASEHLTVPHPRLTQRAFALIPLLQLDPLLTIPGQGPAHSFAPAVADQAICMIDD</sequence>
<evidence type="ECO:0000256" key="4">
    <source>
        <dbReference type="ARBA" id="ARBA00016218"/>
    </source>
</evidence>
<dbReference type="Proteomes" id="UP001595530">
    <property type="component" value="Unassembled WGS sequence"/>
</dbReference>
<evidence type="ECO:0000256" key="3">
    <source>
        <dbReference type="ARBA" id="ARBA00013253"/>
    </source>
</evidence>
<evidence type="ECO:0000256" key="7">
    <source>
        <dbReference type="ARBA" id="ARBA00022777"/>
    </source>
</evidence>
<gene>
    <name evidence="14" type="primary">folK</name>
    <name evidence="14" type="ORF">ACFOFO_20240</name>
</gene>
<dbReference type="PANTHER" id="PTHR43071">
    <property type="entry name" value="2-AMINO-4-HYDROXY-6-HYDROXYMETHYLDIHYDROPTERIDINE PYROPHOSPHOKINASE"/>
    <property type="match status" value="1"/>
</dbReference>
<keyword evidence="6" id="KW-0547">Nucleotide-binding</keyword>
<organism evidence="14 15">
    <name type="scientific">Undibacterium arcticum</name>
    <dbReference type="NCBI Taxonomy" id="1762892"/>
    <lineage>
        <taxon>Bacteria</taxon>
        <taxon>Pseudomonadati</taxon>
        <taxon>Pseudomonadota</taxon>
        <taxon>Betaproteobacteria</taxon>
        <taxon>Burkholderiales</taxon>
        <taxon>Oxalobacteraceae</taxon>
        <taxon>Undibacterium</taxon>
    </lineage>
</organism>
<evidence type="ECO:0000259" key="13">
    <source>
        <dbReference type="PROSITE" id="PS00794"/>
    </source>
</evidence>
<evidence type="ECO:0000256" key="11">
    <source>
        <dbReference type="ARBA" id="ARBA00029766"/>
    </source>
</evidence>
<dbReference type="EC" id="2.7.6.3" evidence="3"/>
<dbReference type="InterPro" id="IPR035907">
    <property type="entry name" value="Hppk_sf"/>
</dbReference>
<evidence type="ECO:0000256" key="1">
    <source>
        <dbReference type="ARBA" id="ARBA00005051"/>
    </source>
</evidence>
<dbReference type="InterPro" id="IPR000550">
    <property type="entry name" value="Hppk"/>
</dbReference>
<dbReference type="EMBL" id="JBHRTP010000072">
    <property type="protein sequence ID" value="MFC3110262.1"/>
    <property type="molecule type" value="Genomic_DNA"/>
</dbReference>
<feature type="domain" description="7,8-dihydro-6-hydroxymethylpterin-pyrophosphokinase" evidence="13">
    <location>
        <begin position="94"/>
        <end position="105"/>
    </location>
</feature>
<proteinExistence type="inferred from homology"/>
<keyword evidence="9" id="KW-0289">Folate biosynthesis</keyword>